<evidence type="ECO:0000313" key="1">
    <source>
        <dbReference type="EnsemblPlants" id="EMT30064"/>
    </source>
</evidence>
<dbReference type="AlphaFoldDB" id="M8C720"/>
<organism evidence="1">
    <name type="scientific">Aegilops tauschii</name>
    <name type="common">Tausch's goatgrass</name>
    <name type="synonym">Aegilops squarrosa</name>
    <dbReference type="NCBI Taxonomy" id="37682"/>
    <lineage>
        <taxon>Eukaryota</taxon>
        <taxon>Viridiplantae</taxon>
        <taxon>Streptophyta</taxon>
        <taxon>Embryophyta</taxon>
        <taxon>Tracheophyta</taxon>
        <taxon>Spermatophyta</taxon>
        <taxon>Magnoliopsida</taxon>
        <taxon>Liliopsida</taxon>
        <taxon>Poales</taxon>
        <taxon>Poaceae</taxon>
        <taxon>BOP clade</taxon>
        <taxon>Pooideae</taxon>
        <taxon>Triticodae</taxon>
        <taxon>Triticeae</taxon>
        <taxon>Triticinae</taxon>
        <taxon>Aegilops</taxon>
    </lineage>
</organism>
<protein>
    <recommendedName>
        <fullName evidence="2">F-box associated domain-containing protein</fullName>
    </recommendedName>
</protein>
<dbReference type="EnsemblPlants" id="EMT30064">
    <property type="protein sequence ID" value="EMT30064"/>
    <property type="gene ID" value="F775_15146"/>
</dbReference>
<reference evidence="1" key="1">
    <citation type="submission" date="2015-06" db="UniProtKB">
        <authorList>
            <consortium name="EnsemblPlants"/>
        </authorList>
    </citation>
    <scope>IDENTIFICATION</scope>
</reference>
<proteinExistence type="predicted"/>
<name>M8C720_AEGTA</name>
<evidence type="ECO:0008006" key="2">
    <source>
        <dbReference type="Google" id="ProtNLM"/>
    </source>
</evidence>
<accession>M8C720</accession>
<dbReference type="ExpressionAtlas" id="M8C720">
    <property type="expression patterns" value="baseline"/>
</dbReference>
<sequence length="130" mass="14680">MAGTAQARSRRVPVLPEEVIMRQPSLPLIRFDGKDINKGGFFSTLVDAFDLRQAPGKRRRPLLGFRNHRGGHRVVLHASCDGLLLLQVRDRFHICNPATRQWVSLPALKDDAHIAGLYPHDSSGEYRVLY</sequence>